<evidence type="ECO:0000313" key="3">
    <source>
        <dbReference type="Proteomes" id="UP001631993"/>
    </source>
</evidence>
<reference evidence="2 3" key="1">
    <citation type="submission" date="2024-12" db="EMBL/GenBank/DDBJ databases">
        <title>Forecasting of Potato common scab and diversities of Pathogenic streptomyces spp. in china.</title>
        <authorList>
            <person name="Handique U."/>
            <person name="Wu J."/>
        </authorList>
    </citation>
    <scope>NUCLEOTIDE SEQUENCE [LARGE SCALE GENOMIC DNA]</scope>
    <source>
        <strain evidence="2 3">ZRIMU1585</strain>
    </source>
</reference>
<keyword evidence="1" id="KW-0472">Membrane</keyword>
<comment type="caution">
    <text evidence="2">The sequence shown here is derived from an EMBL/GenBank/DDBJ whole genome shotgun (WGS) entry which is preliminary data.</text>
</comment>
<evidence type="ECO:0008006" key="4">
    <source>
        <dbReference type="Google" id="ProtNLM"/>
    </source>
</evidence>
<sequence length="143" mass="14794">MATQVTATAGADVRRGSSFLRIAIALQTLTIFLQAVSAGMLLTSSYGATLHDVGARVMYGASMLYLLAAVLAWKPGGGPIRPVWHASGFLVLASVQVVLGIAHVPSVHLPLGVLMFGLSMLALAGPTLRSRGTGPTSARPTDR</sequence>
<keyword evidence="1" id="KW-1133">Transmembrane helix</keyword>
<evidence type="ECO:0000256" key="1">
    <source>
        <dbReference type="SAM" id="Phobius"/>
    </source>
</evidence>
<organism evidence="2 3">
    <name type="scientific">Streptomyces galilaeus</name>
    <dbReference type="NCBI Taxonomy" id="33899"/>
    <lineage>
        <taxon>Bacteria</taxon>
        <taxon>Bacillati</taxon>
        <taxon>Actinomycetota</taxon>
        <taxon>Actinomycetes</taxon>
        <taxon>Kitasatosporales</taxon>
        <taxon>Streptomycetaceae</taxon>
        <taxon>Streptomyces</taxon>
    </lineage>
</organism>
<gene>
    <name evidence="2" type="ORF">ACKI1S_11560</name>
</gene>
<keyword evidence="3" id="KW-1185">Reference proteome</keyword>
<name>A0ABW9IE43_STRGJ</name>
<proteinExistence type="predicted"/>
<feature type="transmembrane region" description="Helical" evidence="1">
    <location>
        <begin position="83"/>
        <end position="103"/>
    </location>
</feature>
<dbReference type="RefSeq" id="WP_369280844.1">
    <property type="nucleotide sequence ID" value="NZ_JBJVMW010000014.1"/>
</dbReference>
<feature type="transmembrane region" description="Helical" evidence="1">
    <location>
        <begin position="109"/>
        <end position="128"/>
    </location>
</feature>
<feature type="transmembrane region" description="Helical" evidence="1">
    <location>
        <begin position="53"/>
        <end position="71"/>
    </location>
</feature>
<dbReference type="EMBL" id="JBJVNE010000005">
    <property type="protein sequence ID" value="MFM9646775.1"/>
    <property type="molecule type" value="Genomic_DNA"/>
</dbReference>
<keyword evidence="1" id="KW-0812">Transmembrane</keyword>
<protein>
    <recommendedName>
        <fullName evidence="4">Integral membrane protein</fullName>
    </recommendedName>
</protein>
<feature type="transmembrane region" description="Helical" evidence="1">
    <location>
        <begin position="19"/>
        <end position="41"/>
    </location>
</feature>
<dbReference type="Proteomes" id="UP001631993">
    <property type="component" value="Unassembled WGS sequence"/>
</dbReference>
<evidence type="ECO:0000313" key="2">
    <source>
        <dbReference type="EMBL" id="MFM9646775.1"/>
    </source>
</evidence>
<accession>A0ABW9IE43</accession>